<dbReference type="Proteomes" id="UP000235786">
    <property type="component" value="Unassembled WGS sequence"/>
</dbReference>
<evidence type="ECO:0000313" key="2">
    <source>
        <dbReference type="EMBL" id="PMD47864.1"/>
    </source>
</evidence>
<dbReference type="AlphaFoldDB" id="A0A2J6SAR4"/>
<gene>
    <name evidence="2" type="ORF">L207DRAFT_165041</name>
</gene>
<dbReference type="EMBL" id="KZ613938">
    <property type="protein sequence ID" value="PMD47864.1"/>
    <property type="molecule type" value="Genomic_DNA"/>
</dbReference>
<name>A0A2J6SAR4_HYAVF</name>
<evidence type="ECO:0000256" key="1">
    <source>
        <dbReference type="SAM" id="Phobius"/>
    </source>
</evidence>
<proteinExistence type="predicted"/>
<reference evidence="2 3" key="1">
    <citation type="submission" date="2016-04" db="EMBL/GenBank/DDBJ databases">
        <title>A degradative enzymes factory behind the ericoid mycorrhizal symbiosis.</title>
        <authorList>
            <consortium name="DOE Joint Genome Institute"/>
            <person name="Martino E."/>
            <person name="Morin E."/>
            <person name="Grelet G."/>
            <person name="Kuo A."/>
            <person name="Kohler A."/>
            <person name="Daghino S."/>
            <person name="Barry K."/>
            <person name="Choi C."/>
            <person name="Cichocki N."/>
            <person name="Clum A."/>
            <person name="Copeland A."/>
            <person name="Hainaut M."/>
            <person name="Haridas S."/>
            <person name="Labutti K."/>
            <person name="Lindquist E."/>
            <person name="Lipzen A."/>
            <person name="Khouja H.-R."/>
            <person name="Murat C."/>
            <person name="Ohm R."/>
            <person name="Olson A."/>
            <person name="Spatafora J."/>
            <person name="Veneault-Fourrey C."/>
            <person name="Henrissat B."/>
            <person name="Grigoriev I."/>
            <person name="Martin F."/>
            <person name="Perotto S."/>
        </authorList>
    </citation>
    <scope>NUCLEOTIDE SEQUENCE [LARGE SCALE GENOMIC DNA]</scope>
    <source>
        <strain evidence="2 3">F</strain>
    </source>
</reference>
<keyword evidence="1" id="KW-0812">Transmembrane</keyword>
<organism evidence="2 3">
    <name type="scientific">Hyaloscypha variabilis (strain UAMH 11265 / GT02V1 / F)</name>
    <name type="common">Meliniomyces variabilis</name>
    <dbReference type="NCBI Taxonomy" id="1149755"/>
    <lineage>
        <taxon>Eukaryota</taxon>
        <taxon>Fungi</taxon>
        <taxon>Dikarya</taxon>
        <taxon>Ascomycota</taxon>
        <taxon>Pezizomycotina</taxon>
        <taxon>Leotiomycetes</taxon>
        <taxon>Helotiales</taxon>
        <taxon>Hyaloscyphaceae</taxon>
        <taxon>Hyaloscypha</taxon>
        <taxon>Hyaloscypha variabilis</taxon>
    </lineage>
</organism>
<protein>
    <submittedName>
        <fullName evidence="2">Uncharacterized protein</fullName>
    </submittedName>
</protein>
<keyword evidence="3" id="KW-1185">Reference proteome</keyword>
<feature type="transmembrane region" description="Helical" evidence="1">
    <location>
        <begin position="14"/>
        <end position="44"/>
    </location>
</feature>
<keyword evidence="1" id="KW-1133">Transmembrane helix</keyword>
<evidence type="ECO:0000313" key="3">
    <source>
        <dbReference type="Proteomes" id="UP000235786"/>
    </source>
</evidence>
<sequence length="72" mass="8427">MCASKLVNDLLFGLYPFLLLPALFSGIGFRSIHFGFLLLAFWWIRYDTLHFIVYYACPDRLFYITMSSGLYS</sequence>
<keyword evidence="1" id="KW-0472">Membrane</keyword>
<accession>A0A2J6SAR4</accession>